<dbReference type="Gene3D" id="2.40.50.320">
    <property type="entry name" value="Copper binding periplasmic protein CusF"/>
    <property type="match status" value="1"/>
</dbReference>
<sequence>MILRVARFLLLACPTFLAAHECWLQPSRFDPAPGQELVLRLNVGMNFQGEARPFNSQRAAKLVHHSAAGAADWTGQTKGQTELAFALPSPGTHVLALDSNPSFITLEAEKFNAYLKEEGLTAILAQREQAGETNTPGKERYIRNIKTLLMAGGRSDDTWKVRTGQRLELVPLDNPATVQPGGTLRVQLFFAGQPLADNLVRAWHRTGDKLTVIDVRTSATGEAAFTLPAAGAWMLSTVHMARVTGDDKADWESLWGNLTFAIPAPAATHPVKGVIMGIMTDKTALLVKHEEVPGVMRAMTMMFKVEPAVLERVKRTDAIQAKMQRRADGWWLLDVEVVAAGK</sequence>
<dbReference type="InterPro" id="IPR021647">
    <property type="entry name" value="CusF_Ec"/>
</dbReference>
<accession>A0A4Q1C855</accession>
<keyword evidence="3" id="KW-1185">Reference proteome</keyword>
<dbReference type="Pfam" id="PF11604">
    <property type="entry name" value="CusF_Ec"/>
    <property type="match status" value="1"/>
</dbReference>
<gene>
    <name evidence="2" type="ORF">ESB00_04240</name>
</gene>
<name>A0A4Q1C855_9BACT</name>
<dbReference type="Proteomes" id="UP000290218">
    <property type="component" value="Unassembled WGS sequence"/>
</dbReference>
<protein>
    <submittedName>
        <fullName evidence="2">DUF4198 domain-containing protein</fullName>
    </submittedName>
</protein>
<evidence type="ECO:0000313" key="3">
    <source>
        <dbReference type="Proteomes" id="UP000290218"/>
    </source>
</evidence>
<dbReference type="AlphaFoldDB" id="A0A4Q1C855"/>
<evidence type="ECO:0000313" key="2">
    <source>
        <dbReference type="EMBL" id="RXK55115.1"/>
    </source>
</evidence>
<dbReference type="InterPro" id="IPR042230">
    <property type="entry name" value="CusF_sf"/>
</dbReference>
<feature type="signal peptide" evidence="1">
    <location>
        <begin position="1"/>
        <end position="18"/>
    </location>
</feature>
<keyword evidence="1" id="KW-0732">Signal</keyword>
<dbReference type="OrthoDB" id="199736at2"/>
<dbReference type="EMBL" id="SDHX01000001">
    <property type="protein sequence ID" value="RXK55115.1"/>
    <property type="molecule type" value="Genomic_DNA"/>
</dbReference>
<dbReference type="Pfam" id="PF10670">
    <property type="entry name" value="DUF4198"/>
    <property type="match status" value="1"/>
</dbReference>
<organism evidence="2 3">
    <name type="scientific">Oleiharenicola lentus</name>
    <dbReference type="NCBI Taxonomy" id="2508720"/>
    <lineage>
        <taxon>Bacteria</taxon>
        <taxon>Pseudomonadati</taxon>
        <taxon>Verrucomicrobiota</taxon>
        <taxon>Opitutia</taxon>
        <taxon>Opitutales</taxon>
        <taxon>Opitutaceae</taxon>
        <taxon>Oleiharenicola</taxon>
    </lineage>
</organism>
<dbReference type="RefSeq" id="WP_129046481.1">
    <property type="nucleotide sequence ID" value="NZ_SDHX01000001.1"/>
</dbReference>
<evidence type="ECO:0000256" key="1">
    <source>
        <dbReference type="SAM" id="SignalP"/>
    </source>
</evidence>
<proteinExistence type="predicted"/>
<reference evidence="2 3" key="1">
    <citation type="submission" date="2019-01" db="EMBL/GenBank/DDBJ databases">
        <title>Lacunisphaera sp. strain TWA-58.</title>
        <authorList>
            <person name="Chen W.-M."/>
        </authorList>
    </citation>
    <scope>NUCLEOTIDE SEQUENCE [LARGE SCALE GENOMIC DNA]</scope>
    <source>
        <strain evidence="2 3">TWA-58</strain>
    </source>
</reference>
<feature type="chain" id="PRO_5020209626" evidence="1">
    <location>
        <begin position="19"/>
        <end position="342"/>
    </location>
</feature>
<comment type="caution">
    <text evidence="2">The sequence shown here is derived from an EMBL/GenBank/DDBJ whole genome shotgun (WGS) entry which is preliminary data.</text>
</comment>
<dbReference type="InterPro" id="IPR019613">
    <property type="entry name" value="DUF4198"/>
</dbReference>